<gene>
    <name evidence="7" type="primary">mltG</name>
    <name evidence="9" type="ORF">GCM10009688_03460</name>
</gene>
<comment type="subcellular location">
    <subcellularLocation>
        <location evidence="7">Cell membrane</location>
        <topology evidence="7">Single-pass membrane protein</topology>
    </subcellularLocation>
</comment>
<dbReference type="PANTHER" id="PTHR30518">
    <property type="entry name" value="ENDOLYTIC MUREIN TRANSGLYCOSYLASE"/>
    <property type="match status" value="1"/>
</dbReference>
<evidence type="ECO:0000313" key="9">
    <source>
        <dbReference type="EMBL" id="GAA1902879.1"/>
    </source>
</evidence>
<feature type="transmembrane region" description="Helical" evidence="7">
    <location>
        <begin position="107"/>
        <end position="128"/>
    </location>
</feature>
<keyword evidence="6 7" id="KW-0961">Cell wall biogenesis/degradation</keyword>
<keyword evidence="4 7" id="KW-0472">Membrane</keyword>
<dbReference type="HAMAP" id="MF_02065">
    <property type="entry name" value="MltG"/>
    <property type="match status" value="1"/>
</dbReference>
<feature type="region of interest" description="Disordered" evidence="8">
    <location>
        <begin position="1"/>
        <end position="69"/>
    </location>
</feature>
<organism evidence="9 10">
    <name type="scientific">Arthrobacter gandavensis</name>
    <dbReference type="NCBI Taxonomy" id="169960"/>
    <lineage>
        <taxon>Bacteria</taxon>
        <taxon>Bacillati</taxon>
        <taxon>Actinomycetota</taxon>
        <taxon>Actinomycetes</taxon>
        <taxon>Micrococcales</taxon>
        <taxon>Micrococcaceae</taxon>
        <taxon>Arthrobacter</taxon>
    </lineage>
</organism>
<name>A0ABN2NXE9_9MICC</name>
<feature type="region of interest" description="Disordered" evidence="8">
    <location>
        <begin position="82"/>
        <end position="102"/>
    </location>
</feature>
<protein>
    <recommendedName>
        <fullName evidence="7">Endolytic murein transglycosylase</fullName>
        <ecNumber evidence="7">4.2.2.29</ecNumber>
    </recommendedName>
    <alternativeName>
        <fullName evidence="7">Peptidoglycan lytic transglycosylase</fullName>
    </alternativeName>
    <alternativeName>
        <fullName evidence="7">Peptidoglycan polymerization terminase</fullName>
    </alternativeName>
</protein>
<feature type="site" description="Important for catalytic activity" evidence="7">
    <location>
        <position position="322"/>
    </location>
</feature>
<dbReference type="EC" id="4.2.2.29" evidence="7"/>
<accession>A0ABN2NXE9</accession>
<sequence length="453" mass="49572">MSHRYPDPYGTGERPDHEPAADGYAGEEYVDTRYPDPPADDVRYEDDTYQDVRYSRQAEAHADAYAGGQHQEAAPAVQNFFAEEEAAPSRRSRRPSREKQRRRRRRTVVMIAVLAVFAGVVFGLTVFLRDLLGMNEVEDYPGPGEGTVSFVVQPGDGPLVIGNNLASQDIVASSKKFVEVFQQESQGREIQPGTFEMRLQMSSSGALGALLGDGGTAVHYAAIPRDQRQSETFDELVASTGIPLEEFTALAQNPQAFGLPQQAVSLEGYLFPGEYRFPVDMTAEEIITEMVQNAFTALEEAGVSDPAEQYRVLTKASIIQAEAGEADYATVAGAIENRLRADNTETNGLIQSDATVTYGLGRKSYNLTPEEKADTSNRWNTYANPGLPVGPIGSPSVEAIDAAANPADVPYFYWVTVNLDSGETKFSSTLAEHGRYVAEYQQWCSTQEAGRCE</sequence>
<dbReference type="Proteomes" id="UP001500784">
    <property type="component" value="Unassembled WGS sequence"/>
</dbReference>
<evidence type="ECO:0000256" key="5">
    <source>
        <dbReference type="ARBA" id="ARBA00023239"/>
    </source>
</evidence>
<evidence type="ECO:0000256" key="1">
    <source>
        <dbReference type="ARBA" id="ARBA00022475"/>
    </source>
</evidence>
<keyword evidence="10" id="KW-1185">Reference proteome</keyword>
<keyword evidence="1 7" id="KW-1003">Cell membrane</keyword>
<keyword evidence="3 7" id="KW-1133">Transmembrane helix</keyword>
<comment type="catalytic activity">
    <reaction evidence="7">
        <text>a peptidoglycan chain = a peptidoglycan chain with N-acetyl-1,6-anhydromuramyl-[peptide] at the reducing end + a peptidoglycan chain with N-acetylglucosamine at the non-reducing end.</text>
        <dbReference type="EC" id="4.2.2.29"/>
    </reaction>
</comment>
<evidence type="ECO:0000256" key="8">
    <source>
        <dbReference type="SAM" id="MobiDB-lite"/>
    </source>
</evidence>
<dbReference type="PANTHER" id="PTHR30518:SF2">
    <property type="entry name" value="ENDOLYTIC MUREIN TRANSGLYCOSYLASE"/>
    <property type="match status" value="1"/>
</dbReference>
<keyword evidence="2 7" id="KW-0812">Transmembrane</keyword>
<evidence type="ECO:0000313" key="10">
    <source>
        <dbReference type="Proteomes" id="UP001500784"/>
    </source>
</evidence>
<reference evidence="9 10" key="1">
    <citation type="journal article" date="2019" name="Int. J. Syst. Evol. Microbiol.">
        <title>The Global Catalogue of Microorganisms (GCM) 10K type strain sequencing project: providing services to taxonomists for standard genome sequencing and annotation.</title>
        <authorList>
            <consortium name="The Broad Institute Genomics Platform"/>
            <consortium name="The Broad Institute Genome Sequencing Center for Infectious Disease"/>
            <person name="Wu L."/>
            <person name="Ma J."/>
        </authorList>
    </citation>
    <scope>NUCLEOTIDE SEQUENCE [LARGE SCALE GENOMIC DNA]</scope>
    <source>
        <strain evidence="9 10">JCM 13316</strain>
    </source>
</reference>
<dbReference type="RefSeq" id="WP_246167448.1">
    <property type="nucleotide sequence ID" value="NZ_BAAALV010000001.1"/>
</dbReference>
<evidence type="ECO:0000256" key="4">
    <source>
        <dbReference type="ARBA" id="ARBA00023136"/>
    </source>
</evidence>
<dbReference type="NCBIfam" id="TIGR00247">
    <property type="entry name" value="endolytic transglycosylase MltG"/>
    <property type="match status" value="1"/>
</dbReference>
<dbReference type="Pfam" id="PF02618">
    <property type="entry name" value="YceG"/>
    <property type="match status" value="1"/>
</dbReference>
<feature type="compositionally biased region" description="Basic and acidic residues" evidence="8">
    <location>
        <begin position="53"/>
        <end position="62"/>
    </location>
</feature>
<feature type="compositionally biased region" description="Basic residues" evidence="8">
    <location>
        <begin position="90"/>
        <end position="102"/>
    </location>
</feature>
<comment type="function">
    <text evidence="7">Functions as a peptidoglycan terminase that cleaves nascent peptidoglycan strands endolytically to terminate their elongation.</text>
</comment>
<keyword evidence="5 7" id="KW-0456">Lyase</keyword>
<evidence type="ECO:0000256" key="6">
    <source>
        <dbReference type="ARBA" id="ARBA00023316"/>
    </source>
</evidence>
<comment type="caution">
    <text evidence="9">The sequence shown here is derived from an EMBL/GenBank/DDBJ whole genome shotgun (WGS) entry which is preliminary data.</text>
</comment>
<dbReference type="InterPro" id="IPR003770">
    <property type="entry name" value="MLTG-like"/>
</dbReference>
<evidence type="ECO:0000256" key="2">
    <source>
        <dbReference type="ARBA" id="ARBA00022692"/>
    </source>
</evidence>
<evidence type="ECO:0000256" key="7">
    <source>
        <dbReference type="HAMAP-Rule" id="MF_02065"/>
    </source>
</evidence>
<comment type="similarity">
    <text evidence="7">Belongs to the transglycosylase MltG family.</text>
</comment>
<evidence type="ECO:0000256" key="3">
    <source>
        <dbReference type="ARBA" id="ARBA00022989"/>
    </source>
</evidence>
<dbReference type="EMBL" id="BAAALV010000001">
    <property type="protein sequence ID" value="GAA1902879.1"/>
    <property type="molecule type" value="Genomic_DNA"/>
</dbReference>
<feature type="compositionally biased region" description="Basic and acidic residues" evidence="8">
    <location>
        <begin position="30"/>
        <end position="46"/>
    </location>
</feature>
<dbReference type="Gene3D" id="3.30.160.60">
    <property type="entry name" value="Classic Zinc Finger"/>
    <property type="match status" value="1"/>
</dbReference>
<proteinExistence type="inferred from homology"/>